<proteinExistence type="predicted"/>
<keyword evidence="2" id="KW-1185">Reference proteome</keyword>
<dbReference type="OrthoDB" id="7820650at2759"/>
<protein>
    <submittedName>
        <fullName evidence="1">CG4949</fullName>
    </submittedName>
</protein>
<evidence type="ECO:0000313" key="1">
    <source>
        <dbReference type="EMBL" id="ALC49188.1"/>
    </source>
</evidence>
<sequence>MDKDDDDKRIRNHIILAPNEEYKQKVFKFMELSMQRRKKIMLLTQKNTNFTDGLQKQFPTTPIHLLIKVLFNRIEQAPTRLAELSGCTPRPDVVIFDMESLIGELLSRPILQQWDRQTTVRLIARLSAAFSNYSEVLHLCVPTKIVDCIVIMPKDPYPLTATQFRLLYGLYFIRFKVYTSFDEIDEVLREQHERQLRKEKERKFKS</sequence>
<organism evidence="1 2">
    <name type="scientific">Drosophila busckii</name>
    <name type="common">Fruit fly</name>
    <dbReference type="NCBI Taxonomy" id="30019"/>
    <lineage>
        <taxon>Eukaryota</taxon>
        <taxon>Metazoa</taxon>
        <taxon>Ecdysozoa</taxon>
        <taxon>Arthropoda</taxon>
        <taxon>Hexapoda</taxon>
        <taxon>Insecta</taxon>
        <taxon>Pterygota</taxon>
        <taxon>Neoptera</taxon>
        <taxon>Endopterygota</taxon>
        <taxon>Diptera</taxon>
        <taxon>Brachycera</taxon>
        <taxon>Muscomorpha</taxon>
        <taxon>Ephydroidea</taxon>
        <taxon>Drosophilidae</taxon>
        <taxon>Drosophila</taxon>
    </lineage>
</organism>
<gene>
    <name evidence="1" type="ORF">Dbus_chrXg1044</name>
</gene>
<dbReference type="EMBL" id="CP012528">
    <property type="protein sequence ID" value="ALC49188.1"/>
    <property type="molecule type" value="Genomic_DNA"/>
</dbReference>
<dbReference type="Proteomes" id="UP000494163">
    <property type="component" value="Chromosome X"/>
</dbReference>
<evidence type="ECO:0000313" key="2">
    <source>
        <dbReference type="Proteomes" id="UP000494163"/>
    </source>
</evidence>
<name>A0A0M4EU26_DROBS</name>
<dbReference type="AlphaFoldDB" id="A0A0M4EU26"/>
<accession>A0A0M4EU26</accession>
<dbReference type="OMA" id="AFCNYLE"/>
<reference evidence="1 2" key="1">
    <citation type="submission" date="2015-08" db="EMBL/GenBank/DDBJ databases">
        <title>Ancestral chromatin configuration constrains chromatin evolution on differentiating sex chromosomes in Drosophila.</title>
        <authorList>
            <person name="Zhou Q."/>
            <person name="Bachtrog D."/>
        </authorList>
    </citation>
    <scope>NUCLEOTIDE SEQUENCE [LARGE SCALE GENOMIC DNA]</scope>
    <source>
        <tissue evidence="1">Whole larvae</tissue>
    </source>
</reference>